<dbReference type="InterPro" id="IPR037579">
    <property type="entry name" value="FIB_ANG-like"/>
</dbReference>
<sequence>MRLAVLCVCGTLLAFSTPPGNYANLSKGDFNWGTESVSCLVTIKPAGKCGGEGMDEDACPYRVTLPPLDVMLPRQLRELERTVKEVQRLKETVEQLKRACMEPQTQTWTNTKGCPKAQTTQPNQLIKLNPNDLSKNWLNSRQQHKPQPKYHQTRILYYQLQPKDYPTTPSPDSPTPSPIPESSTPSVRELRVKTSQVSASLNDTKDTSGGPKVSRGGHPKVRPGLNLLTEKDQVGSKTNRTENQPQSPAQISPGVTMAPRDCSDHMARGERKSRVYQVTPDPKNGTIAVFCDMESHGGGWTVIQLRQDGSVDFNRTWAEYRTGFGDLMVGEFWLGNDHIHLLTRNRVMVLRVELEDFNGMMEYAEYRLFRVAGERLRYRLSVGGYSGTAGDALQFSKSYDHNNRFFTTPDRDYDRYPSGNCGAYYSSGWWFDACMASNLNGRYYVGKYKGVRNGIYWGTWHNISTEYYPTNDRQSFKTVRMMIRPRGYAK</sequence>
<dbReference type="PANTHER" id="PTHR47221">
    <property type="entry name" value="FIBRINOGEN ALPHA CHAIN"/>
    <property type="match status" value="1"/>
</dbReference>
<dbReference type="GeneID" id="120053264"/>
<reference evidence="12" key="1">
    <citation type="submission" date="2025-08" db="UniProtKB">
        <authorList>
            <consortium name="RefSeq"/>
        </authorList>
    </citation>
    <scope>IDENTIFICATION</scope>
    <source>
        <tissue evidence="12">White muscle</tissue>
    </source>
</reference>
<dbReference type="Proteomes" id="UP000808372">
    <property type="component" value="Chromosome 9"/>
</dbReference>
<feature type="coiled-coil region" evidence="7">
    <location>
        <begin position="72"/>
        <end position="99"/>
    </location>
</feature>
<feature type="compositionally biased region" description="Polar residues" evidence="8">
    <location>
        <begin position="193"/>
        <end position="202"/>
    </location>
</feature>
<evidence type="ECO:0000256" key="5">
    <source>
        <dbReference type="ARBA" id="ARBA00023157"/>
    </source>
</evidence>
<dbReference type="Pfam" id="PF00147">
    <property type="entry name" value="Fibrinogen_C"/>
    <property type="match status" value="1"/>
</dbReference>
<evidence type="ECO:0000256" key="3">
    <source>
        <dbReference type="ARBA" id="ARBA00022729"/>
    </source>
</evidence>
<evidence type="ECO:0000256" key="8">
    <source>
        <dbReference type="SAM" id="MobiDB-lite"/>
    </source>
</evidence>
<name>A0A8U1BWL2_SALNM</name>
<dbReference type="FunFam" id="3.90.215.10:FF:000001">
    <property type="entry name" value="Tenascin isoform 1"/>
    <property type="match status" value="1"/>
</dbReference>
<protein>
    <submittedName>
        <fullName evidence="12">Fibroleukin-like</fullName>
    </submittedName>
</protein>
<evidence type="ECO:0000256" key="9">
    <source>
        <dbReference type="SAM" id="SignalP"/>
    </source>
</evidence>
<keyword evidence="4 7" id="KW-0175">Coiled coil</keyword>
<dbReference type="Gene3D" id="3.90.215.10">
    <property type="entry name" value="Gamma Fibrinogen, chain A, domain 1"/>
    <property type="match status" value="1"/>
</dbReference>
<gene>
    <name evidence="12" type="primary">LOC120053264</name>
</gene>
<dbReference type="PANTHER" id="PTHR47221:SF6">
    <property type="entry name" value="FIBRINOGEN ALPHA CHAIN"/>
    <property type="match status" value="1"/>
</dbReference>
<dbReference type="KEGG" id="snh:120053264"/>
<accession>A0A8U1BWL2</accession>
<feature type="region of interest" description="Disordered" evidence="8">
    <location>
        <begin position="107"/>
        <end position="150"/>
    </location>
</feature>
<dbReference type="InterPro" id="IPR036056">
    <property type="entry name" value="Fibrinogen-like_C"/>
</dbReference>
<evidence type="ECO:0000256" key="4">
    <source>
        <dbReference type="ARBA" id="ARBA00023054"/>
    </source>
</evidence>
<keyword evidence="6" id="KW-0325">Glycoprotein</keyword>
<feature type="signal peptide" evidence="9">
    <location>
        <begin position="1"/>
        <end position="23"/>
    </location>
</feature>
<feature type="region of interest" description="Disordered" evidence="8">
    <location>
        <begin position="162"/>
        <end position="262"/>
    </location>
</feature>
<evidence type="ECO:0000256" key="1">
    <source>
        <dbReference type="ARBA" id="ARBA00004613"/>
    </source>
</evidence>
<dbReference type="PROSITE" id="PS51406">
    <property type="entry name" value="FIBRINOGEN_C_2"/>
    <property type="match status" value="1"/>
</dbReference>
<evidence type="ECO:0000256" key="2">
    <source>
        <dbReference type="ARBA" id="ARBA00022525"/>
    </source>
</evidence>
<evidence type="ECO:0000313" key="11">
    <source>
        <dbReference type="Proteomes" id="UP000808372"/>
    </source>
</evidence>
<evidence type="ECO:0000256" key="7">
    <source>
        <dbReference type="SAM" id="Coils"/>
    </source>
</evidence>
<dbReference type="SMART" id="SM00186">
    <property type="entry name" value="FBG"/>
    <property type="match status" value="1"/>
</dbReference>
<dbReference type="GO" id="GO:0007596">
    <property type="term" value="P:blood coagulation"/>
    <property type="evidence" value="ECO:0007669"/>
    <property type="project" value="InterPro"/>
</dbReference>
<keyword evidence="3 9" id="KW-0732">Signal</keyword>
<proteinExistence type="predicted"/>
<evidence type="ECO:0000259" key="10">
    <source>
        <dbReference type="PROSITE" id="PS51406"/>
    </source>
</evidence>
<dbReference type="SUPFAM" id="SSF56496">
    <property type="entry name" value="Fibrinogen C-terminal domain-like"/>
    <property type="match status" value="1"/>
</dbReference>
<dbReference type="InterPro" id="IPR020837">
    <property type="entry name" value="Fibrinogen_CS"/>
</dbReference>
<evidence type="ECO:0000256" key="6">
    <source>
        <dbReference type="ARBA" id="ARBA00023180"/>
    </source>
</evidence>
<feature type="compositionally biased region" description="Pro residues" evidence="8">
    <location>
        <begin position="168"/>
        <end position="179"/>
    </location>
</feature>
<dbReference type="InterPro" id="IPR002181">
    <property type="entry name" value="Fibrinogen_a/b/g_C_dom"/>
</dbReference>
<keyword evidence="5" id="KW-1015">Disulfide bond</keyword>
<feature type="domain" description="Fibrinogen C-terminal" evidence="10">
    <location>
        <begin position="253"/>
        <end position="487"/>
    </location>
</feature>
<keyword evidence="2" id="KW-0964">Secreted</keyword>
<feature type="chain" id="PRO_5036487639" evidence="9">
    <location>
        <begin position="24"/>
        <end position="490"/>
    </location>
</feature>
<dbReference type="InterPro" id="IPR014716">
    <property type="entry name" value="Fibrinogen_a/b/g_C_1"/>
</dbReference>
<comment type="subcellular location">
    <subcellularLocation>
        <location evidence="1">Secreted</location>
    </subcellularLocation>
</comment>
<keyword evidence="11" id="KW-1185">Reference proteome</keyword>
<dbReference type="NCBIfam" id="NF040941">
    <property type="entry name" value="GGGWT_bact"/>
    <property type="match status" value="1"/>
</dbReference>
<dbReference type="CDD" id="cd00087">
    <property type="entry name" value="FReD"/>
    <property type="match status" value="1"/>
</dbReference>
<organism evidence="11 12">
    <name type="scientific">Salvelinus namaycush</name>
    <name type="common">Lake trout</name>
    <name type="synonym">Salmo namaycush</name>
    <dbReference type="NCBI Taxonomy" id="8040"/>
    <lineage>
        <taxon>Eukaryota</taxon>
        <taxon>Metazoa</taxon>
        <taxon>Chordata</taxon>
        <taxon>Craniata</taxon>
        <taxon>Vertebrata</taxon>
        <taxon>Euteleostomi</taxon>
        <taxon>Actinopterygii</taxon>
        <taxon>Neopterygii</taxon>
        <taxon>Teleostei</taxon>
        <taxon>Protacanthopterygii</taxon>
        <taxon>Salmoniformes</taxon>
        <taxon>Salmonidae</taxon>
        <taxon>Salmoninae</taxon>
        <taxon>Salvelinus</taxon>
    </lineage>
</organism>
<dbReference type="GO" id="GO:0005576">
    <property type="term" value="C:extracellular region"/>
    <property type="evidence" value="ECO:0007669"/>
    <property type="project" value="UniProtKB-SubCell"/>
</dbReference>
<feature type="compositionally biased region" description="Polar residues" evidence="8">
    <location>
        <begin position="107"/>
        <end position="141"/>
    </location>
</feature>
<dbReference type="RefSeq" id="XP_038856334.1">
    <property type="nucleotide sequence ID" value="XM_039000406.1"/>
</dbReference>
<dbReference type="PROSITE" id="PS00514">
    <property type="entry name" value="FIBRINOGEN_C_1"/>
    <property type="match status" value="1"/>
</dbReference>
<evidence type="ECO:0000313" key="12">
    <source>
        <dbReference type="RefSeq" id="XP_038856334.1"/>
    </source>
</evidence>
<dbReference type="AlphaFoldDB" id="A0A8U1BWL2"/>
<feature type="compositionally biased region" description="Polar residues" evidence="8">
    <location>
        <begin position="235"/>
        <end position="250"/>
    </location>
</feature>